<dbReference type="AlphaFoldDB" id="A0A0F9SVC6"/>
<organism evidence="1">
    <name type="scientific">marine sediment metagenome</name>
    <dbReference type="NCBI Taxonomy" id="412755"/>
    <lineage>
        <taxon>unclassified sequences</taxon>
        <taxon>metagenomes</taxon>
        <taxon>ecological metagenomes</taxon>
    </lineage>
</organism>
<dbReference type="EMBL" id="LAZR01000353">
    <property type="protein sequence ID" value="KKN72925.1"/>
    <property type="molecule type" value="Genomic_DNA"/>
</dbReference>
<gene>
    <name evidence="1" type="ORF">LCGC14_0406290</name>
</gene>
<evidence type="ECO:0000313" key="1">
    <source>
        <dbReference type="EMBL" id="KKN72925.1"/>
    </source>
</evidence>
<comment type="caution">
    <text evidence="1">The sequence shown here is derived from an EMBL/GenBank/DDBJ whole genome shotgun (WGS) entry which is preliminary data.</text>
</comment>
<sequence>MITEKKDIEPTYKDYQGCKHYLIKKVINGKIVKVKGECLNCPWSECIAEYKEPPPWAEKNKIRELFDEYASRVTKH</sequence>
<accession>A0A0F9SVC6</accession>
<reference evidence="1" key="1">
    <citation type="journal article" date="2015" name="Nature">
        <title>Complex archaea that bridge the gap between prokaryotes and eukaryotes.</title>
        <authorList>
            <person name="Spang A."/>
            <person name="Saw J.H."/>
            <person name="Jorgensen S.L."/>
            <person name="Zaremba-Niedzwiedzka K."/>
            <person name="Martijn J."/>
            <person name="Lind A.E."/>
            <person name="van Eijk R."/>
            <person name="Schleper C."/>
            <person name="Guy L."/>
            <person name="Ettema T.J."/>
        </authorList>
    </citation>
    <scope>NUCLEOTIDE SEQUENCE</scope>
</reference>
<protein>
    <submittedName>
        <fullName evidence="1">Uncharacterized protein</fullName>
    </submittedName>
</protein>
<proteinExistence type="predicted"/>
<name>A0A0F9SVC6_9ZZZZ</name>